<evidence type="ECO:0000256" key="7">
    <source>
        <dbReference type="SAM" id="MobiDB-lite"/>
    </source>
</evidence>
<keyword evidence="9" id="KW-1185">Reference proteome</keyword>
<dbReference type="InterPro" id="IPR036322">
    <property type="entry name" value="WD40_repeat_dom_sf"/>
</dbReference>
<dbReference type="HOGENOM" id="CLU_1555406_0_0_1"/>
<evidence type="ECO:0000256" key="1">
    <source>
        <dbReference type="ARBA" id="ARBA00022574"/>
    </source>
</evidence>
<keyword evidence="1" id="KW-0853">WD repeat</keyword>
<name>H0ES11_GLAL7</name>
<evidence type="ECO:0000256" key="5">
    <source>
        <dbReference type="ARBA" id="ARBA00038749"/>
    </source>
</evidence>
<dbReference type="PANTHER" id="PTHR19854:SF1">
    <property type="entry name" value="GUANINE NUCLEOTIDE-BINDING PROTEIN SUBUNIT BETA-LIKE PROTEIN 1"/>
    <property type="match status" value="1"/>
</dbReference>
<protein>
    <recommendedName>
        <fullName evidence="6">ASTRA-associated protein 1</fullName>
    </recommendedName>
</protein>
<comment type="caution">
    <text evidence="8">The sequence shown here is derived from an EMBL/GenBank/DDBJ whole genome shotgun (WGS) entry which is preliminary data.</text>
</comment>
<dbReference type="Pfam" id="PF00400">
    <property type="entry name" value="WD40"/>
    <property type="match status" value="1"/>
</dbReference>
<organism evidence="8 9">
    <name type="scientific">Glarea lozoyensis (strain ATCC 74030 / MF5533)</name>
    <dbReference type="NCBI Taxonomy" id="1104152"/>
    <lineage>
        <taxon>Eukaryota</taxon>
        <taxon>Fungi</taxon>
        <taxon>Dikarya</taxon>
        <taxon>Ascomycota</taxon>
        <taxon>Pezizomycotina</taxon>
        <taxon>Leotiomycetes</taxon>
        <taxon>Helotiales</taxon>
        <taxon>Helotiaceae</taxon>
        <taxon>Glarea</taxon>
    </lineage>
</organism>
<dbReference type="InterPro" id="IPR015943">
    <property type="entry name" value="WD40/YVTN_repeat-like_dom_sf"/>
</dbReference>
<comment type="subunit">
    <text evidence="5">Component of the ASTRA chromatin remodeling machinery complex.</text>
</comment>
<dbReference type="PANTHER" id="PTHR19854">
    <property type="entry name" value="TRANSDUCIN BETA-LIKE 3"/>
    <property type="match status" value="1"/>
</dbReference>
<sequence>MNFCSFAQGSADSSTSSSDGAGEELLIAVPNTISSESPVLSLQVDPSREFCVSSSADAIIAKHPVPSVPEDTVMAVISKPLKTVQTKHSGQQDLKIRSDGKIFATAGWDSKVRVYSAKSMKDATELHFHTNESPTGTALTKTVAAMTVKEERLWKAKTAHWIAVGSKDGKSA</sequence>
<accession>H0ES11</accession>
<dbReference type="InParanoid" id="H0ES11"/>
<dbReference type="OrthoDB" id="7668193at2759"/>
<comment type="similarity">
    <text evidence="4">Belongs to the WD repeat ASA1 family.</text>
</comment>
<evidence type="ECO:0000313" key="9">
    <source>
        <dbReference type="Proteomes" id="UP000005446"/>
    </source>
</evidence>
<dbReference type="AlphaFoldDB" id="H0ES11"/>
<gene>
    <name evidence="8" type="ORF">M7I_5485</name>
</gene>
<evidence type="ECO:0000256" key="2">
    <source>
        <dbReference type="ARBA" id="ARBA00022737"/>
    </source>
</evidence>
<feature type="region of interest" description="Disordered" evidence="7">
    <location>
        <begin position="1"/>
        <end position="20"/>
    </location>
</feature>
<evidence type="ECO:0000313" key="8">
    <source>
        <dbReference type="EMBL" id="EHK98735.1"/>
    </source>
</evidence>
<keyword evidence="2" id="KW-0677">Repeat</keyword>
<dbReference type="InterPro" id="IPR001680">
    <property type="entry name" value="WD40_rpt"/>
</dbReference>
<proteinExistence type="inferred from homology"/>
<dbReference type="Proteomes" id="UP000005446">
    <property type="component" value="Unassembled WGS sequence"/>
</dbReference>
<dbReference type="SUPFAM" id="SSF50978">
    <property type="entry name" value="WD40 repeat-like"/>
    <property type="match status" value="1"/>
</dbReference>
<comment type="function">
    <text evidence="3">Component of the ASTRA complex involved in chromatin remodeling.</text>
</comment>
<reference evidence="8 9" key="1">
    <citation type="journal article" date="2012" name="Eukaryot. Cell">
        <title>Genome sequence of the fungus Glarea lozoyensis: the first genome sequence of a species from the Helotiaceae family.</title>
        <authorList>
            <person name="Youssar L."/>
            <person name="Gruening B.A."/>
            <person name="Erxleben A."/>
            <person name="Guenther S."/>
            <person name="Huettel W."/>
        </authorList>
    </citation>
    <scope>NUCLEOTIDE SEQUENCE [LARGE SCALE GENOMIC DNA]</scope>
    <source>
        <strain evidence="9">ATCC 74030 / MF5533</strain>
    </source>
</reference>
<dbReference type="Gene3D" id="2.130.10.10">
    <property type="entry name" value="YVTN repeat-like/Quinoprotein amine dehydrogenase"/>
    <property type="match status" value="1"/>
</dbReference>
<evidence type="ECO:0000256" key="6">
    <source>
        <dbReference type="ARBA" id="ARBA00040563"/>
    </source>
</evidence>
<evidence type="ECO:0000256" key="4">
    <source>
        <dbReference type="ARBA" id="ARBA00037931"/>
    </source>
</evidence>
<evidence type="ECO:0000256" key="3">
    <source>
        <dbReference type="ARBA" id="ARBA00037338"/>
    </source>
</evidence>
<dbReference type="EMBL" id="AGUE01000138">
    <property type="protein sequence ID" value="EHK98735.1"/>
    <property type="molecule type" value="Genomic_DNA"/>
</dbReference>